<evidence type="ECO:0000256" key="1">
    <source>
        <dbReference type="ARBA" id="ARBA00007274"/>
    </source>
</evidence>
<gene>
    <name evidence="3" type="ORF">OBE_02796</name>
</gene>
<dbReference type="Gene3D" id="2.160.10.10">
    <property type="entry name" value="Hexapeptide repeat proteins"/>
    <property type="match status" value="1"/>
</dbReference>
<dbReference type="PANTHER" id="PTHR23416">
    <property type="entry name" value="SIALIC ACID SYNTHASE-RELATED"/>
    <property type="match status" value="1"/>
</dbReference>
<dbReference type="SUPFAM" id="SSF51161">
    <property type="entry name" value="Trimeric LpxA-like enzymes"/>
    <property type="match status" value="1"/>
</dbReference>
<name>K1TYH2_9ZZZZ</name>
<organism evidence="3">
    <name type="scientific">human gut metagenome</name>
    <dbReference type="NCBI Taxonomy" id="408170"/>
    <lineage>
        <taxon>unclassified sequences</taxon>
        <taxon>metagenomes</taxon>
        <taxon>organismal metagenomes</taxon>
    </lineage>
</organism>
<dbReference type="PANTHER" id="PTHR23416:SF23">
    <property type="entry name" value="ACETYLTRANSFERASE C18B11.09C-RELATED"/>
    <property type="match status" value="1"/>
</dbReference>
<sequence length="100" mass="10361">MTIGDNCDIAPDVTFLTGGHQMGDHSRRAGKGESYHITVGSGVWIGGRVTLLLNTSIGDGSMIAACACVPKDVPADTMVAGVPAKVMKELEDFAAVAQKE</sequence>
<reference evidence="3" key="1">
    <citation type="journal article" date="2013" name="Environ. Microbiol.">
        <title>Microbiota from the distal guts of lean and obese adolescents exhibit partial functional redundancy besides clear differences in community structure.</title>
        <authorList>
            <person name="Ferrer M."/>
            <person name="Ruiz A."/>
            <person name="Lanza F."/>
            <person name="Haange S.B."/>
            <person name="Oberbach A."/>
            <person name="Till H."/>
            <person name="Bargiela R."/>
            <person name="Campoy C."/>
            <person name="Segura M.T."/>
            <person name="Richter M."/>
            <person name="von Bergen M."/>
            <person name="Seifert J."/>
            <person name="Suarez A."/>
        </authorList>
    </citation>
    <scope>NUCLEOTIDE SEQUENCE</scope>
</reference>
<dbReference type="InterPro" id="IPR051159">
    <property type="entry name" value="Hexapeptide_acetyltransf"/>
</dbReference>
<comment type="caution">
    <text evidence="3">The sequence shown here is derived from an EMBL/GenBank/DDBJ whole genome shotgun (WGS) entry which is preliminary data.</text>
</comment>
<comment type="similarity">
    <text evidence="1">Belongs to the transferase hexapeptide repeat family.</text>
</comment>
<accession>K1TYH2</accession>
<dbReference type="CDD" id="cd04647">
    <property type="entry name" value="LbH_MAT_like"/>
    <property type="match status" value="1"/>
</dbReference>
<protein>
    <submittedName>
        <fullName evidence="3">Galactoside-O-acetyltransferase</fullName>
    </submittedName>
</protein>
<keyword evidence="2 3" id="KW-0808">Transferase</keyword>
<dbReference type="GO" id="GO:0008374">
    <property type="term" value="F:O-acyltransferase activity"/>
    <property type="evidence" value="ECO:0007669"/>
    <property type="project" value="TreeGrafter"/>
</dbReference>
<dbReference type="AlphaFoldDB" id="K1TYH2"/>
<evidence type="ECO:0000313" key="3">
    <source>
        <dbReference type="EMBL" id="EKC72629.1"/>
    </source>
</evidence>
<evidence type="ECO:0000256" key="2">
    <source>
        <dbReference type="ARBA" id="ARBA00022679"/>
    </source>
</evidence>
<proteinExistence type="inferred from homology"/>
<dbReference type="InterPro" id="IPR011004">
    <property type="entry name" value="Trimer_LpxA-like_sf"/>
</dbReference>
<dbReference type="EMBL" id="AJWZ01001839">
    <property type="protein sequence ID" value="EKC72629.1"/>
    <property type="molecule type" value="Genomic_DNA"/>
</dbReference>